<feature type="domain" description="PD-(D/E)XK nuclease-like" evidence="1">
    <location>
        <begin position="59"/>
        <end position="257"/>
    </location>
</feature>
<dbReference type="RefSeq" id="XP_064653629.1">
    <property type="nucleotide sequence ID" value="XM_064808209.1"/>
</dbReference>
<dbReference type="GeneID" id="89932317"/>
<dbReference type="Proteomes" id="UP001337655">
    <property type="component" value="Unassembled WGS sequence"/>
</dbReference>
<reference evidence="2 3" key="1">
    <citation type="submission" date="2023-08" db="EMBL/GenBank/DDBJ databases">
        <title>Black Yeasts Isolated from many extreme environments.</title>
        <authorList>
            <person name="Coleine C."/>
            <person name="Stajich J.E."/>
            <person name="Selbmann L."/>
        </authorList>
    </citation>
    <scope>NUCLEOTIDE SEQUENCE [LARGE SCALE GENOMIC DNA]</scope>
    <source>
        <strain evidence="2 3">CCFEE 5935</strain>
    </source>
</reference>
<evidence type="ECO:0000313" key="3">
    <source>
        <dbReference type="Proteomes" id="UP001337655"/>
    </source>
</evidence>
<comment type="caution">
    <text evidence="2">The sequence shown here is derived from an EMBL/GenBank/DDBJ whole genome shotgun (WGS) entry which is preliminary data.</text>
</comment>
<keyword evidence="3" id="KW-1185">Reference proteome</keyword>
<dbReference type="Pfam" id="PF20516">
    <property type="entry name" value="PDDEXK_12"/>
    <property type="match status" value="1"/>
</dbReference>
<proteinExistence type="predicted"/>
<dbReference type="InterPro" id="IPR046797">
    <property type="entry name" value="PDDEXK_12"/>
</dbReference>
<evidence type="ECO:0000259" key="1">
    <source>
        <dbReference type="Pfam" id="PF20516"/>
    </source>
</evidence>
<sequence>MAGLRYATYPTTQERFSRLADLRSDVRKLAATMQRLGKGVRVIPYKYNEWLAELGNGDHDDFLMLDQEGESESFGGTPTLDIARRIMSHASRNDKLGCAEAAWNASVHSTMLDEAWHYSAHRDATRWDSITTAAIEPQELVPEMTQRERVRSKKADFAISLELGEETERQLAQSSIQLNQTTYEGIRFNPIAVSIETKLPGEGGSDAKLQLATWSCSQIAKLRELLALAGNRDCPIPPLPLIIIQGHDWHFLCLEDRRDCAVRKHLRMRSLFVSKY</sequence>
<gene>
    <name evidence="2" type="ORF">LTR77_010994</name>
</gene>
<evidence type="ECO:0000313" key="2">
    <source>
        <dbReference type="EMBL" id="KAK5163059.1"/>
    </source>
</evidence>
<accession>A0AAV9NUV5</accession>
<dbReference type="EMBL" id="JAVRRT010000029">
    <property type="protein sequence ID" value="KAK5163059.1"/>
    <property type="molecule type" value="Genomic_DNA"/>
</dbReference>
<dbReference type="AlphaFoldDB" id="A0AAV9NUV5"/>
<organism evidence="2 3">
    <name type="scientific">Saxophila tyrrhenica</name>
    <dbReference type="NCBI Taxonomy" id="1690608"/>
    <lineage>
        <taxon>Eukaryota</taxon>
        <taxon>Fungi</taxon>
        <taxon>Dikarya</taxon>
        <taxon>Ascomycota</taxon>
        <taxon>Pezizomycotina</taxon>
        <taxon>Dothideomycetes</taxon>
        <taxon>Dothideomycetidae</taxon>
        <taxon>Mycosphaerellales</taxon>
        <taxon>Extremaceae</taxon>
        <taxon>Saxophila</taxon>
    </lineage>
</organism>
<name>A0AAV9NUV5_9PEZI</name>
<protein>
    <recommendedName>
        <fullName evidence="1">PD-(D/E)XK nuclease-like domain-containing protein</fullName>
    </recommendedName>
</protein>